<accession>A0A291RI37</accession>
<evidence type="ECO:0000259" key="1">
    <source>
        <dbReference type="Pfam" id="PF03551"/>
    </source>
</evidence>
<organism evidence="2 3">
    <name type="scientific">Nocardia terpenica</name>
    <dbReference type="NCBI Taxonomy" id="455432"/>
    <lineage>
        <taxon>Bacteria</taxon>
        <taxon>Bacillati</taxon>
        <taxon>Actinomycetota</taxon>
        <taxon>Actinomycetes</taxon>
        <taxon>Mycobacteriales</taxon>
        <taxon>Nocardiaceae</taxon>
        <taxon>Nocardia</taxon>
    </lineage>
</organism>
<gene>
    <name evidence="2" type="ORF">CRH09_11505</name>
</gene>
<protein>
    <submittedName>
        <fullName evidence="2">Transcriptional regulator</fullName>
    </submittedName>
</protein>
<dbReference type="SUPFAM" id="SSF46785">
    <property type="entry name" value="Winged helix' DNA-binding domain"/>
    <property type="match status" value="1"/>
</dbReference>
<dbReference type="GeneID" id="88358031"/>
<dbReference type="Proteomes" id="UP000221961">
    <property type="component" value="Chromosome"/>
</dbReference>
<evidence type="ECO:0000313" key="2">
    <source>
        <dbReference type="EMBL" id="ATL66742.1"/>
    </source>
</evidence>
<dbReference type="RefSeq" id="WP_098693922.1">
    <property type="nucleotide sequence ID" value="NZ_CP023778.1"/>
</dbReference>
<name>A0A291RI37_9NOCA</name>
<dbReference type="KEGG" id="ntp:CRH09_11505"/>
<evidence type="ECO:0000313" key="3">
    <source>
        <dbReference type="Proteomes" id="UP000221961"/>
    </source>
</evidence>
<dbReference type="AlphaFoldDB" id="A0A291RI37"/>
<dbReference type="PANTHER" id="PTHR43252">
    <property type="entry name" value="TRANSCRIPTIONAL REGULATOR YQJI"/>
    <property type="match status" value="1"/>
</dbReference>
<dbReference type="InterPro" id="IPR005149">
    <property type="entry name" value="Tscrpt_reg_PadR_N"/>
</dbReference>
<dbReference type="InterPro" id="IPR036390">
    <property type="entry name" value="WH_DNA-bd_sf"/>
</dbReference>
<dbReference type="Gene3D" id="1.10.10.10">
    <property type="entry name" value="Winged helix-like DNA-binding domain superfamily/Winged helix DNA-binding domain"/>
    <property type="match status" value="1"/>
</dbReference>
<feature type="domain" description="Transcription regulator PadR N-terminal" evidence="1">
    <location>
        <begin position="14"/>
        <end position="86"/>
    </location>
</feature>
<reference evidence="2 3" key="1">
    <citation type="submission" date="2017-10" db="EMBL/GenBank/DDBJ databases">
        <title>Comparative genomics between pathogenic Norcardia.</title>
        <authorList>
            <person name="Zeng L."/>
        </authorList>
    </citation>
    <scope>NUCLEOTIDE SEQUENCE [LARGE SCALE GENOMIC DNA]</scope>
    <source>
        <strain evidence="2 3">NC_YFY_NT001</strain>
    </source>
</reference>
<sequence length="189" mass="21365">MRGASTRLFLLAELATRGEAHGHELRREAALGKTELWSEVGIGSIYSTLRRMQAEGLVRIVRSERDGLMPERTVYALTSEGRRELEALRASMLRDVIVRADPFDLALACSPDLPAEVLLGIVEDRTATLRTRISSLEHLRDSARDHLDDRDHLLFDHVLTRLRAELDWHDTLHTALSSNRPPQPESTRS</sequence>
<dbReference type="PANTHER" id="PTHR43252:SF7">
    <property type="entry name" value="TRANSCRIPTIONAL REGULATOR YQJI"/>
    <property type="match status" value="1"/>
</dbReference>
<dbReference type="EMBL" id="CP023778">
    <property type="protein sequence ID" value="ATL66742.1"/>
    <property type="molecule type" value="Genomic_DNA"/>
</dbReference>
<proteinExistence type="predicted"/>
<dbReference type="Pfam" id="PF03551">
    <property type="entry name" value="PadR"/>
    <property type="match status" value="1"/>
</dbReference>
<dbReference type="InterPro" id="IPR036388">
    <property type="entry name" value="WH-like_DNA-bd_sf"/>
</dbReference>